<reference evidence="3" key="1">
    <citation type="journal article" date="2023" name="G3 (Bethesda)">
        <title>A reference genome for the long-term kleptoplast-retaining sea slug Elysia crispata morphotype clarki.</title>
        <authorList>
            <person name="Eastman K.E."/>
            <person name="Pendleton A.L."/>
            <person name="Shaikh M.A."/>
            <person name="Suttiyut T."/>
            <person name="Ogas R."/>
            <person name="Tomko P."/>
            <person name="Gavelis G."/>
            <person name="Widhalm J.R."/>
            <person name="Wisecaver J.H."/>
        </authorList>
    </citation>
    <scope>NUCLEOTIDE SEQUENCE</scope>
    <source>
        <strain evidence="3">ECLA1</strain>
    </source>
</reference>
<proteinExistence type="predicted"/>
<comment type="caution">
    <text evidence="3">The sequence shown here is derived from an EMBL/GenBank/DDBJ whole genome shotgun (WGS) entry which is preliminary data.</text>
</comment>
<evidence type="ECO:0000256" key="2">
    <source>
        <dbReference type="SAM" id="SignalP"/>
    </source>
</evidence>
<name>A0AAE0XRL0_9GAST</name>
<keyword evidence="4" id="KW-1185">Reference proteome</keyword>
<accession>A0AAE0XRL0</accession>
<feature type="transmembrane region" description="Helical" evidence="1">
    <location>
        <begin position="80"/>
        <end position="101"/>
    </location>
</feature>
<evidence type="ECO:0000256" key="1">
    <source>
        <dbReference type="SAM" id="Phobius"/>
    </source>
</evidence>
<dbReference type="Proteomes" id="UP001283361">
    <property type="component" value="Unassembled WGS sequence"/>
</dbReference>
<dbReference type="AlphaFoldDB" id="A0AAE0XRL0"/>
<dbReference type="Gene3D" id="1.20.140.150">
    <property type="match status" value="1"/>
</dbReference>
<dbReference type="EMBL" id="JAWDGP010007763">
    <property type="protein sequence ID" value="KAK3705862.1"/>
    <property type="molecule type" value="Genomic_DNA"/>
</dbReference>
<feature type="transmembrane region" description="Helical" evidence="1">
    <location>
        <begin position="149"/>
        <end position="168"/>
    </location>
</feature>
<feature type="transmembrane region" description="Helical" evidence="1">
    <location>
        <begin position="113"/>
        <end position="137"/>
    </location>
</feature>
<keyword evidence="1" id="KW-0812">Transmembrane</keyword>
<keyword evidence="1" id="KW-1133">Transmembrane helix</keyword>
<evidence type="ECO:0000313" key="4">
    <source>
        <dbReference type="Proteomes" id="UP001283361"/>
    </source>
</evidence>
<keyword evidence="1" id="KW-0472">Membrane</keyword>
<keyword evidence="2" id="KW-0732">Signal</keyword>
<gene>
    <name evidence="3" type="ORF">RRG08_058943</name>
</gene>
<organism evidence="3 4">
    <name type="scientific">Elysia crispata</name>
    <name type="common">lettuce slug</name>
    <dbReference type="NCBI Taxonomy" id="231223"/>
    <lineage>
        <taxon>Eukaryota</taxon>
        <taxon>Metazoa</taxon>
        <taxon>Spiralia</taxon>
        <taxon>Lophotrochozoa</taxon>
        <taxon>Mollusca</taxon>
        <taxon>Gastropoda</taxon>
        <taxon>Heterobranchia</taxon>
        <taxon>Euthyneura</taxon>
        <taxon>Panpulmonata</taxon>
        <taxon>Sacoglossa</taxon>
        <taxon>Placobranchoidea</taxon>
        <taxon>Plakobranchidae</taxon>
        <taxon>Elysia</taxon>
    </lineage>
</organism>
<feature type="signal peptide" evidence="2">
    <location>
        <begin position="1"/>
        <end position="26"/>
    </location>
</feature>
<feature type="chain" id="PRO_5042013990" evidence="2">
    <location>
        <begin position="27"/>
        <end position="170"/>
    </location>
</feature>
<sequence>MANKILALTAVVVLGLGNLLHIVGLATPEWAKNELRNEGLSVTVTLGLWKSCVGSKCITISTLSELGRRGDLSQIKACGAMAILGMLAGGAALLLAVVKAIMMVMDKEHPKPLGLGALVCSIVSLALIVICVIIWFAGVQPGGEAGYSLGLSIVGAILIPIGGVLSFISR</sequence>
<protein>
    <submittedName>
        <fullName evidence="3">Uncharacterized protein</fullName>
    </submittedName>
</protein>
<evidence type="ECO:0000313" key="3">
    <source>
        <dbReference type="EMBL" id="KAK3705862.1"/>
    </source>
</evidence>